<comment type="caution">
    <text evidence="1">The sequence shown here is derived from an EMBL/GenBank/DDBJ whole genome shotgun (WGS) entry which is preliminary data.</text>
</comment>
<sequence length="263" mass="30778">MIMKRSSFIITIICIILIVGCKANSKMEILEMKKSGDPTMLGVDNAEEVTDISLKYDIFNEQNKVGTAQYDIIPTPEGYEMVVEKEFSAEYLTGLQDGLKNYRLYKMNNNYTTTSYEERELIDEREHINITQKFEYNENYTEVVTKTINKTTKGSLSDTTRIILPPNENIFIKESNIFLLLFLQNIQKDSYIFYQDASGYTPYFQIVETGEIESEFFGKRKAYKVVSDFPVKTEYWLDYENNHILQKSEYLDEEGILIWKLVK</sequence>
<organism evidence="1 2">
    <name type="scientific">Paenibacillus residui</name>
    <dbReference type="NCBI Taxonomy" id="629724"/>
    <lineage>
        <taxon>Bacteria</taxon>
        <taxon>Bacillati</taxon>
        <taxon>Bacillota</taxon>
        <taxon>Bacilli</taxon>
        <taxon>Bacillales</taxon>
        <taxon>Paenibacillaceae</taxon>
        <taxon>Paenibacillus</taxon>
    </lineage>
</organism>
<gene>
    <name evidence="1" type="ORF">ACFQ03_07550</name>
</gene>
<accession>A0ABW3D8X3</accession>
<reference evidence="2" key="1">
    <citation type="journal article" date="2019" name="Int. J. Syst. Evol. Microbiol.">
        <title>The Global Catalogue of Microorganisms (GCM) 10K type strain sequencing project: providing services to taxonomists for standard genome sequencing and annotation.</title>
        <authorList>
            <consortium name="The Broad Institute Genomics Platform"/>
            <consortium name="The Broad Institute Genome Sequencing Center for Infectious Disease"/>
            <person name="Wu L."/>
            <person name="Ma J."/>
        </authorList>
    </citation>
    <scope>NUCLEOTIDE SEQUENCE [LARGE SCALE GENOMIC DNA]</scope>
    <source>
        <strain evidence="2">CCUG 57263</strain>
    </source>
</reference>
<dbReference type="PROSITE" id="PS51257">
    <property type="entry name" value="PROKAR_LIPOPROTEIN"/>
    <property type="match status" value="1"/>
</dbReference>
<evidence type="ECO:0008006" key="3">
    <source>
        <dbReference type="Google" id="ProtNLM"/>
    </source>
</evidence>
<dbReference type="EMBL" id="JBHTIU010000027">
    <property type="protein sequence ID" value="MFD0869001.1"/>
    <property type="molecule type" value="Genomic_DNA"/>
</dbReference>
<name>A0ABW3D8X3_9BACL</name>
<evidence type="ECO:0000313" key="2">
    <source>
        <dbReference type="Proteomes" id="UP001597120"/>
    </source>
</evidence>
<dbReference type="RefSeq" id="WP_379287210.1">
    <property type="nucleotide sequence ID" value="NZ_JBHTIU010000027.1"/>
</dbReference>
<evidence type="ECO:0000313" key="1">
    <source>
        <dbReference type="EMBL" id="MFD0869001.1"/>
    </source>
</evidence>
<keyword evidence="2" id="KW-1185">Reference proteome</keyword>
<dbReference type="Proteomes" id="UP001597120">
    <property type="component" value="Unassembled WGS sequence"/>
</dbReference>
<proteinExistence type="predicted"/>
<protein>
    <recommendedName>
        <fullName evidence="3">DUF4362 domain-containing protein</fullName>
    </recommendedName>
</protein>